<keyword evidence="2" id="KW-0645">Protease</keyword>
<keyword evidence="3 7" id="KW-0812">Transmembrane</keyword>
<dbReference type="PANTHER" id="PTHR33695:SF1">
    <property type="entry name" value="LIPOPROTEIN SIGNAL PEPTIDASE"/>
    <property type="match status" value="1"/>
</dbReference>
<dbReference type="InterPro" id="IPR001872">
    <property type="entry name" value="Peptidase_A8"/>
</dbReference>
<accession>A0A3B1DWF8</accession>
<evidence type="ECO:0000256" key="6">
    <source>
        <dbReference type="ARBA" id="ARBA00023136"/>
    </source>
</evidence>
<proteinExistence type="inferred from homology"/>
<keyword evidence="5 7" id="KW-1133">Transmembrane helix</keyword>
<protein>
    <submittedName>
        <fullName evidence="8">Lipoprotein signal peptidase</fullName>
        <ecNumber evidence="8">3.4.23.36</ecNumber>
    </submittedName>
</protein>
<dbReference type="GO" id="GO:0016020">
    <property type="term" value="C:membrane"/>
    <property type="evidence" value="ECO:0007669"/>
    <property type="project" value="InterPro"/>
</dbReference>
<evidence type="ECO:0000256" key="2">
    <source>
        <dbReference type="ARBA" id="ARBA00022670"/>
    </source>
</evidence>
<keyword evidence="4 8" id="KW-0378">Hydrolase</keyword>
<reference evidence="8" key="1">
    <citation type="submission" date="2018-06" db="EMBL/GenBank/DDBJ databases">
        <authorList>
            <person name="Zhirakovskaya E."/>
        </authorList>
    </citation>
    <scope>NUCLEOTIDE SEQUENCE</scope>
</reference>
<evidence type="ECO:0000256" key="4">
    <source>
        <dbReference type="ARBA" id="ARBA00022801"/>
    </source>
</evidence>
<dbReference type="AlphaFoldDB" id="A0A3B1DWF8"/>
<dbReference type="GO" id="GO:0006508">
    <property type="term" value="P:proteolysis"/>
    <property type="evidence" value="ECO:0007669"/>
    <property type="project" value="UniProtKB-KW"/>
</dbReference>
<dbReference type="EC" id="3.4.23.36" evidence="8"/>
<feature type="transmembrane region" description="Helical" evidence="7">
    <location>
        <begin position="65"/>
        <end position="85"/>
    </location>
</feature>
<gene>
    <name evidence="8" type="ORF">MNBD_NITROSPIRAE01-1519</name>
</gene>
<evidence type="ECO:0000313" key="8">
    <source>
        <dbReference type="EMBL" id="VAX33147.1"/>
    </source>
</evidence>
<dbReference type="HAMAP" id="MF_00161">
    <property type="entry name" value="LspA"/>
    <property type="match status" value="1"/>
</dbReference>
<keyword evidence="6 7" id="KW-0472">Membrane</keyword>
<keyword evidence="8" id="KW-0449">Lipoprotein</keyword>
<organism evidence="8">
    <name type="scientific">hydrothermal vent metagenome</name>
    <dbReference type="NCBI Taxonomy" id="652676"/>
    <lineage>
        <taxon>unclassified sequences</taxon>
        <taxon>metagenomes</taxon>
        <taxon>ecological metagenomes</taxon>
    </lineage>
</organism>
<evidence type="ECO:0000256" key="1">
    <source>
        <dbReference type="ARBA" id="ARBA00022475"/>
    </source>
</evidence>
<dbReference type="EMBL" id="UOGF01000102">
    <property type="protein sequence ID" value="VAX33147.1"/>
    <property type="molecule type" value="Genomic_DNA"/>
</dbReference>
<dbReference type="PANTHER" id="PTHR33695">
    <property type="entry name" value="LIPOPROTEIN SIGNAL PEPTIDASE"/>
    <property type="match status" value="1"/>
</dbReference>
<sequence length="163" mass="18397">MRRKTLFLVFISGGIIILDQITKVIVEKRFELYESIVVLEGFFSLTYILNPGAAFGFLADQNPTFRMIFFLSVSVIALVLLGAFFRDTPTEDTMGLTAISLLFGGAIGNLIDRIRLGEVIDFLDFYIKQHHWPAFNVADSAITIGISLLMFHLFLHKENSETK</sequence>
<evidence type="ECO:0000256" key="3">
    <source>
        <dbReference type="ARBA" id="ARBA00022692"/>
    </source>
</evidence>
<name>A0A3B1DWF8_9ZZZZ</name>
<feature type="transmembrane region" description="Helical" evidence="7">
    <location>
        <begin position="6"/>
        <end position="26"/>
    </location>
</feature>
<evidence type="ECO:0000256" key="7">
    <source>
        <dbReference type="SAM" id="Phobius"/>
    </source>
</evidence>
<feature type="transmembrane region" description="Helical" evidence="7">
    <location>
        <begin position="131"/>
        <end position="155"/>
    </location>
</feature>
<evidence type="ECO:0000256" key="5">
    <source>
        <dbReference type="ARBA" id="ARBA00022989"/>
    </source>
</evidence>
<dbReference type="Pfam" id="PF01252">
    <property type="entry name" value="Peptidase_A8"/>
    <property type="match status" value="1"/>
</dbReference>
<dbReference type="PRINTS" id="PR00781">
    <property type="entry name" value="LIPOSIGPTASE"/>
</dbReference>
<keyword evidence="1" id="KW-1003">Cell membrane</keyword>
<dbReference type="NCBIfam" id="TIGR00077">
    <property type="entry name" value="lspA"/>
    <property type="match status" value="1"/>
</dbReference>
<feature type="transmembrane region" description="Helical" evidence="7">
    <location>
        <begin position="38"/>
        <end position="59"/>
    </location>
</feature>
<feature type="transmembrane region" description="Helical" evidence="7">
    <location>
        <begin position="94"/>
        <end position="111"/>
    </location>
</feature>
<dbReference type="PROSITE" id="PS00855">
    <property type="entry name" value="SPASE_II"/>
    <property type="match status" value="1"/>
</dbReference>
<dbReference type="GO" id="GO:0004190">
    <property type="term" value="F:aspartic-type endopeptidase activity"/>
    <property type="evidence" value="ECO:0007669"/>
    <property type="project" value="UniProtKB-EC"/>
</dbReference>